<feature type="site" description="Increases basicity of active site His" evidence="5">
    <location>
        <position position="125"/>
    </location>
</feature>
<dbReference type="InterPro" id="IPR001451">
    <property type="entry name" value="Hexapep"/>
</dbReference>
<keyword evidence="3" id="KW-0677">Repeat</keyword>
<evidence type="ECO:0000256" key="4">
    <source>
        <dbReference type="ARBA" id="ARBA00023315"/>
    </source>
</evidence>
<name>A0A3D9D613_9FLAO</name>
<protein>
    <submittedName>
        <fullName evidence="8">Acetyltransferase</fullName>
    </submittedName>
</protein>
<keyword evidence="2 8" id="KW-0808">Transferase</keyword>
<organism evidence="8 9">
    <name type="scientific">Epilithonimonas hispanica</name>
    <dbReference type="NCBI Taxonomy" id="358687"/>
    <lineage>
        <taxon>Bacteria</taxon>
        <taxon>Pseudomonadati</taxon>
        <taxon>Bacteroidota</taxon>
        <taxon>Flavobacteriia</taxon>
        <taxon>Flavobacteriales</taxon>
        <taxon>Weeksellaceae</taxon>
        <taxon>Chryseobacterium group</taxon>
        <taxon>Epilithonimonas</taxon>
    </lineage>
</organism>
<feature type="domain" description="PglD N-terminal" evidence="7">
    <location>
        <begin position="2"/>
        <end position="70"/>
    </location>
</feature>
<dbReference type="NCBIfam" id="TIGR03570">
    <property type="entry name" value="NeuD_NnaD"/>
    <property type="match status" value="1"/>
</dbReference>
<feature type="binding site" evidence="6">
    <location>
        <position position="154"/>
    </location>
    <ligand>
        <name>acetyl-CoA</name>
        <dbReference type="ChEBI" id="CHEBI:57288"/>
    </ligand>
</feature>
<dbReference type="GO" id="GO:0016746">
    <property type="term" value="F:acyltransferase activity"/>
    <property type="evidence" value="ECO:0007669"/>
    <property type="project" value="UniProtKB-KW"/>
</dbReference>
<proteinExistence type="inferred from homology"/>
<evidence type="ECO:0000259" key="7">
    <source>
        <dbReference type="Pfam" id="PF17836"/>
    </source>
</evidence>
<dbReference type="Gene3D" id="2.160.10.10">
    <property type="entry name" value="Hexapeptide repeat proteins"/>
    <property type="match status" value="1"/>
</dbReference>
<evidence type="ECO:0000256" key="2">
    <source>
        <dbReference type="ARBA" id="ARBA00022679"/>
    </source>
</evidence>
<dbReference type="Pfam" id="PF00132">
    <property type="entry name" value="Hexapep"/>
    <property type="match status" value="1"/>
</dbReference>
<accession>A0A3D9D613</accession>
<keyword evidence="4" id="KW-0012">Acyltransferase</keyword>
<dbReference type="InterPro" id="IPR041561">
    <property type="entry name" value="PglD_N"/>
</dbReference>
<feature type="binding site" evidence="6">
    <location>
        <position position="60"/>
    </location>
    <ligand>
        <name>substrate</name>
    </ligand>
</feature>
<evidence type="ECO:0000313" key="9">
    <source>
        <dbReference type="Proteomes" id="UP000256326"/>
    </source>
</evidence>
<dbReference type="OrthoDB" id="9794407at2"/>
<dbReference type="SUPFAM" id="SSF51161">
    <property type="entry name" value="Trimeric LpxA-like enzymes"/>
    <property type="match status" value="1"/>
</dbReference>
<comment type="similarity">
    <text evidence="1">Belongs to the transferase hexapeptide repeat family.</text>
</comment>
<feature type="active site" description="Proton acceptor" evidence="5">
    <location>
        <position position="124"/>
    </location>
</feature>
<dbReference type="PROSITE" id="PS00101">
    <property type="entry name" value="HEXAPEP_TRANSFERASES"/>
    <property type="match status" value="1"/>
</dbReference>
<dbReference type="CDD" id="cd03360">
    <property type="entry name" value="LbH_AT_putative"/>
    <property type="match status" value="1"/>
</dbReference>
<dbReference type="InterPro" id="IPR018357">
    <property type="entry name" value="Hexapep_transf_CS"/>
</dbReference>
<dbReference type="PANTHER" id="PTHR43300:SF7">
    <property type="entry name" value="UDP-N-ACETYLBACILLOSAMINE N-ACETYLTRANSFERASE"/>
    <property type="match status" value="1"/>
</dbReference>
<comment type="caution">
    <text evidence="8">The sequence shown here is derived from an EMBL/GenBank/DDBJ whole genome shotgun (WGS) entry which is preliminary data.</text>
</comment>
<dbReference type="InterPro" id="IPR050179">
    <property type="entry name" value="Trans_hexapeptide_repeat"/>
</dbReference>
<evidence type="ECO:0000256" key="5">
    <source>
        <dbReference type="PIRSR" id="PIRSR620019-1"/>
    </source>
</evidence>
<feature type="binding site" evidence="6">
    <location>
        <position position="133"/>
    </location>
    <ligand>
        <name>acetyl-CoA</name>
        <dbReference type="ChEBI" id="CHEBI:57288"/>
    </ligand>
</feature>
<sequence>MYILGAGGHAKVVIEIAELLGYEIAGVFDHNKDVKDVLNYSVSHDFDVFSKHKNVFFALGNNRNRKKNSESFGINYPNLIHPSAIITKRIDLGRGNAVMAGVVINSSVRIGDFCIINTSSSLDHDCEIEDFVHISPKAALAGNVKVKEGAQIGIGACIKQNVTIGKWAVIGAGAVIIEDVPDYAVVVGNPGKVVKYCY</sequence>
<keyword evidence="9" id="KW-1185">Reference proteome</keyword>
<dbReference type="InterPro" id="IPR020019">
    <property type="entry name" value="AcTrfase_PglD-like"/>
</dbReference>
<evidence type="ECO:0000256" key="1">
    <source>
        <dbReference type="ARBA" id="ARBA00007274"/>
    </source>
</evidence>
<dbReference type="EMBL" id="QNUG01000001">
    <property type="protein sequence ID" value="REC73311.1"/>
    <property type="molecule type" value="Genomic_DNA"/>
</dbReference>
<dbReference type="Gene3D" id="3.40.50.20">
    <property type="match status" value="1"/>
</dbReference>
<evidence type="ECO:0000256" key="3">
    <source>
        <dbReference type="ARBA" id="ARBA00022737"/>
    </source>
</evidence>
<dbReference type="Proteomes" id="UP000256326">
    <property type="component" value="Unassembled WGS sequence"/>
</dbReference>
<evidence type="ECO:0000256" key="6">
    <source>
        <dbReference type="PIRSR" id="PIRSR620019-2"/>
    </source>
</evidence>
<dbReference type="PANTHER" id="PTHR43300">
    <property type="entry name" value="ACETYLTRANSFERASE"/>
    <property type="match status" value="1"/>
</dbReference>
<gene>
    <name evidence="8" type="ORF">DRF58_00385</name>
</gene>
<reference evidence="8 9" key="1">
    <citation type="journal article" date="2006" name="Int. J. Syst. Evol. Microbiol.">
        <title>Chryseobacterium hispanicum sp. nov., isolated from the drinking water distribution system of Sevilla, Spain.</title>
        <authorList>
            <person name="Gallego V."/>
            <person name="Garcia M.T."/>
            <person name="Ventosa A."/>
        </authorList>
    </citation>
    <scope>NUCLEOTIDE SEQUENCE [LARGE SCALE GENOMIC DNA]</scope>
    <source>
        <strain evidence="8 9">KCTC 22104</strain>
    </source>
</reference>
<dbReference type="InterPro" id="IPR011004">
    <property type="entry name" value="Trimer_LpxA-like_sf"/>
</dbReference>
<dbReference type="AlphaFoldDB" id="A0A3D9D613"/>
<evidence type="ECO:0000313" key="8">
    <source>
        <dbReference type="EMBL" id="REC73311.1"/>
    </source>
</evidence>
<dbReference type="Pfam" id="PF17836">
    <property type="entry name" value="PglD_N"/>
    <property type="match status" value="1"/>
</dbReference>